<comment type="caution">
    <text evidence="1">The sequence shown here is derived from an EMBL/GenBank/DDBJ whole genome shotgun (WGS) entry which is preliminary data.</text>
</comment>
<accession>A0ABT0Z3I2</accession>
<evidence type="ECO:0000313" key="2">
    <source>
        <dbReference type="Proteomes" id="UP001155077"/>
    </source>
</evidence>
<organism evidence="1 2">
    <name type="scientific">Gramella jeungdoensis</name>
    <dbReference type="NCBI Taxonomy" id="708091"/>
    <lineage>
        <taxon>Bacteria</taxon>
        <taxon>Pseudomonadati</taxon>
        <taxon>Bacteroidota</taxon>
        <taxon>Flavobacteriia</taxon>
        <taxon>Flavobacteriales</taxon>
        <taxon>Flavobacteriaceae</taxon>
        <taxon>Christiangramia</taxon>
    </lineage>
</organism>
<dbReference type="EMBL" id="JAMSCK010000004">
    <property type="protein sequence ID" value="MCM8570274.1"/>
    <property type="molecule type" value="Genomic_DNA"/>
</dbReference>
<dbReference type="Proteomes" id="UP001155077">
    <property type="component" value="Unassembled WGS sequence"/>
</dbReference>
<keyword evidence="2" id="KW-1185">Reference proteome</keyword>
<evidence type="ECO:0000313" key="1">
    <source>
        <dbReference type="EMBL" id="MCM8570274.1"/>
    </source>
</evidence>
<gene>
    <name evidence="1" type="ORF">NE848_12845</name>
</gene>
<proteinExistence type="predicted"/>
<reference evidence="1" key="1">
    <citation type="submission" date="2022-06" db="EMBL/GenBank/DDBJ databases">
        <title>Gramella sediminis sp. nov., isolated from deep-sea sediment of the Indian Ocean.</title>
        <authorList>
            <person name="Yang L."/>
        </authorList>
    </citation>
    <scope>NUCLEOTIDE SEQUENCE</scope>
    <source>
        <strain evidence="1">HMD3159</strain>
    </source>
</reference>
<name>A0ABT0Z3I2_9FLAO</name>
<protein>
    <submittedName>
        <fullName evidence="1">Uncharacterized protein</fullName>
    </submittedName>
</protein>
<dbReference type="RefSeq" id="WP_252114211.1">
    <property type="nucleotide sequence ID" value="NZ_JAMSCK010000004.1"/>
</dbReference>
<sequence length="111" mass="13362">MTDKEVIDELLALDLPIGLWSEVSREKLEREEFMKAQVEKHRFYIAIMDKLIVNNVVRVAFFYNPERNKSEDVAAQFFHQIPKHYEPIEKNVEFANWVFPYKNMTIPLRFK</sequence>